<feature type="transmembrane region" description="Helical" evidence="1">
    <location>
        <begin position="6"/>
        <end position="25"/>
    </location>
</feature>
<sequence>MSTGYSLLALYFRLIFVLLVICRVFEHRYGCATPSANLGVRQSLDGDDAMATAMQSDASRAQALKPERCSFFGLT</sequence>
<dbReference type="AlphaFoldDB" id="A0AAE0IF59"/>
<reference evidence="2" key="1">
    <citation type="journal article" date="2023" name="Mol. Phylogenet. Evol.">
        <title>Genome-scale phylogeny and comparative genomics of the fungal order Sordariales.</title>
        <authorList>
            <person name="Hensen N."/>
            <person name="Bonometti L."/>
            <person name="Westerberg I."/>
            <person name="Brannstrom I.O."/>
            <person name="Guillou S."/>
            <person name="Cros-Aarteil S."/>
            <person name="Calhoun S."/>
            <person name="Haridas S."/>
            <person name="Kuo A."/>
            <person name="Mondo S."/>
            <person name="Pangilinan J."/>
            <person name="Riley R."/>
            <person name="LaButti K."/>
            <person name="Andreopoulos B."/>
            <person name="Lipzen A."/>
            <person name="Chen C."/>
            <person name="Yan M."/>
            <person name="Daum C."/>
            <person name="Ng V."/>
            <person name="Clum A."/>
            <person name="Steindorff A."/>
            <person name="Ohm R.A."/>
            <person name="Martin F."/>
            <person name="Silar P."/>
            <person name="Natvig D.O."/>
            <person name="Lalanne C."/>
            <person name="Gautier V."/>
            <person name="Ament-Velasquez S.L."/>
            <person name="Kruys A."/>
            <person name="Hutchinson M.I."/>
            <person name="Powell A.J."/>
            <person name="Barry K."/>
            <person name="Miller A.N."/>
            <person name="Grigoriev I.V."/>
            <person name="Debuchy R."/>
            <person name="Gladieux P."/>
            <person name="Hiltunen Thoren M."/>
            <person name="Johannesson H."/>
        </authorList>
    </citation>
    <scope>NUCLEOTIDE SEQUENCE</scope>
    <source>
        <strain evidence="2">SMH4131-1</strain>
    </source>
</reference>
<keyword evidence="1" id="KW-0812">Transmembrane</keyword>
<keyword evidence="1" id="KW-1133">Transmembrane helix</keyword>
<reference evidence="2" key="2">
    <citation type="submission" date="2023-06" db="EMBL/GenBank/DDBJ databases">
        <authorList>
            <consortium name="Lawrence Berkeley National Laboratory"/>
            <person name="Haridas S."/>
            <person name="Hensen N."/>
            <person name="Bonometti L."/>
            <person name="Westerberg I."/>
            <person name="Brannstrom I.O."/>
            <person name="Guillou S."/>
            <person name="Cros-Aarteil S."/>
            <person name="Calhoun S."/>
            <person name="Kuo A."/>
            <person name="Mondo S."/>
            <person name="Pangilinan J."/>
            <person name="Riley R."/>
            <person name="Labutti K."/>
            <person name="Andreopoulos B."/>
            <person name="Lipzen A."/>
            <person name="Chen C."/>
            <person name="Yanf M."/>
            <person name="Daum C."/>
            <person name="Ng V."/>
            <person name="Clum A."/>
            <person name="Steindorff A."/>
            <person name="Ohm R."/>
            <person name="Martin F."/>
            <person name="Silar P."/>
            <person name="Natvig D."/>
            <person name="Lalanne C."/>
            <person name="Gautier V."/>
            <person name="Ament-Velasquez S.L."/>
            <person name="Kruys A."/>
            <person name="Hutchinson M.I."/>
            <person name="Powell A.J."/>
            <person name="Barry K."/>
            <person name="Miller A.N."/>
            <person name="Grigoriev I.V."/>
            <person name="Debuchy R."/>
            <person name="Gladieux P."/>
            <person name="Thoren M.H."/>
            <person name="Johannesson H."/>
        </authorList>
    </citation>
    <scope>NUCLEOTIDE SEQUENCE</scope>
    <source>
        <strain evidence="2">SMH4131-1</strain>
    </source>
</reference>
<organism evidence="2 3">
    <name type="scientific">Cercophora scortea</name>
    <dbReference type="NCBI Taxonomy" id="314031"/>
    <lineage>
        <taxon>Eukaryota</taxon>
        <taxon>Fungi</taxon>
        <taxon>Dikarya</taxon>
        <taxon>Ascomycota</taxon>
        <taxon>Pezizomycotina</taxon>
        <taxon>Sordariomycetes</taxon>
        <taxon>Sordariomycetidae</taxon>
        <taxon>Sordariales</taxon>
        <taxon>Lasiosphaeriaceae</taxon>
        <taxon>Cercophora</taxon>
    </lineage>
</organism>
<evidence type="ECO:0000256" key="1">
    <source>
        <dbReference type="SAM" id="Phobius"/>
    </source>
</evidence>
<keyword evidence="1" id="KW-0472">Membrane</keyword>
<dbReference type="Proteomes" id="UP001286456">
    <property type="component" value="Unassembled WGS sequence"/>
</dbReference>
<comment type="caution">
    <text evidence="2">The sequence shown here is derived from an EMBL/GenBank/DDBJ whole genome shotgun (WGS) entry which is preliminary data.</text>
</comment>
<evidence type="ECO:0000313" key="3">
    <source>
        <dbReference type="Proteomes" id="UP001286456"/>
    </source>
</evidence>
<keyword evidence="3" id="KW-1185">Reference proteome</keyword>
<dbReference type="EMBL" id="JAUEPO010000004">
    <property type="protein sequence ID" value="KAK3324010.1"/>
    <property type="molecule type" value="Genomic_DNA"/>
</dbReference>
<gene>
    <name evidence="2" type="ORF">B0T19DRAFT_427480</name>
</gene>
<proteinExistence type="predicted"/>
<evidence type="ECO:0000313" key="2">
    <source>
        <dbReference type="EMBL" id="KAK3324010.1"/>
    </source>
</evidence>
<accession>A0AAE0IF59</accession>
<protein>
    <submittedName>
        <fullName evidence="2">Uncharacterized protein</fullName>
    </submittedName>
</protein>
<name>A0AAE0IF59_9PEZI</name>